<organism evidence="5 6">
    <name type="scientific">Pseudonocardia acidicola</name>
    <dbReference type="NCBI Taxonomy" id="2724939"/>
    <lineage>
        <taxon>Bacteria</taxon>
        <taxon>Bacillati</taxon>
        <taxon>Actinomycetota</taxon>
        <taxon>Actinomycetes</taxon>
        <taxon>Pseudonocardiales</taxon>
        <taxon>Pseudonocardiaceae</taxon>
        <taxon>Pseudonocardia</taxon>
    </lineage>
</organism>
<feature type="signal peptide" evidence="3">
    <location>
        <begin position="1"/>
        <end position="20"/>
    </location>
</feature>
<keyword evidence="2 3" id="KW-0732">Signal</keyword>
<dbReference type="PROSITE" id="PS51257">
    <property type="entry name" value="PROKAR_LIPOPROTEIN"/>
    <property type="match status" value="1"/>
</dbReference>
<evidence type="ECO:0000259" key="4">
    <source>
        <dbReference type="Pfam" id="PF13458"/>
    </source>
</evidence>
<accession>A0ABX1S7K3</accession>
<name>A0ABX1S7K3_9PSEU</name>
<dbReference type="PANTHER" id="PTHR47151">
    <property type="entry name" value="LEU/ILE/VAL-BINDING ABC TRANSPORTER SUBUNIT"/>
    <property type="match status" value="1"/>
</dbReference>
<dbReference type="InterPro" id="IPR028081">
    <property type="entry name" value="Leu-bd"/>
</dbReference>
<proteinExistence type="inferred from homology"/>
<feature type="domain" description="Leucine-binding protein" evidence="4">
    <location>
        <begin position="38"/>
        <end position="375"/>
    </location>
</feature>
<keyword evidence="6" id="KW-1185">Reference proteome</keyword>
<evidence type="ECO:0000256" key="2">
    <source>
        <dbReference type="ARBA" id="ARBA00022729"/>
    </source>
</evidence>
<evidence type="ECO:0000313" key="6">
    <source>
        <dbReference type="Proteomes" id="UP000820669"/>
    </source>
</evidence>
<evidence type="ECO:0000313" key="5">
    <source>
        <dbReference type="EMBL" id="NMH96872.1"/>
    </source>
</evidence>
<evidence type="ECO:0000256" key="3">
    <source>
        <dbReference type="SAM" id="SignalP"/>
    </source>
</evidence>
<evidence type="ECO:0000256" key="1">
    <source>
        <dbReference type="ARBA" id="ARBA00010062"/>
    </source>
</evidence>
<dbReference type="InterPro" id="IPR028082">
    <property type="entry name" value="Peripla_BP_I"/>
</dbReference>
<dbReference type="RefSeq" id="WP_169380255.1">
    <property type="nucleotide sequence ID" value="NZ_JAAXLA010000007.1"/>
</dbReference>
<protein>
    <submittedName>
        <fullName evidence="5">Branched-chain amino acid ABC transporter substrate-binding protein</fullName>
    </submittedName>
</protein>
<dbReference type="Proteomes" id="UP000820669">
    <property type="component" value="Unassembled WGS sequence"/>
</dbReference>
<dbReference type="Pfam" id="PF13458">
    <property type="entry name" value="Peripla_BP_6"/>
    <property type="match status" value="1"/>
</dbReference>
<dbReference type="Gene3D" id="3.40.50.2300">
    <property type="match status" value="2"/>
</dbReference>
<comment type="similarity">
    <text evidence="1">Belongs to the leucine-binding protein family.</text>
</comment>
<sequence>MSSRRLILAAATAVLLAVSACSLNTGSSGGGGLACRDVKLAYIGPLSGPNQTFGTTAYDGVKLSVKDFEQAHPGCAIAGVDAFDTQGDPGQVPALAQKALSDKQIVGVVGPGFSGEVKAALPILDEAGVPTITSSATNADLSKQGWKVFHRTVGNDDVETTGLTDYLVSTLKVKTVAVVDNGQAYGKGSADLFARKIERLGARVVVRDSIDASNQDYSSTVIALAAARADAVFCGCLYPEAGRIVKQLRSAGSAAAFVGPAGTYSPDFIKDAGASSAEGTYVSAASAPIGEFAGYDRFAAAWQKDYGTVPDVYSPEAYDAATAFLTAINDGQRTRAAINTWLDSADFNGLSGPIKFTAGGDVVRTKVAIYQVKAGQFHVVAQVPVSQS</sequence>
<feature type="chain" id="PRO_5046168214" evidence="3">
    <location>
        <begin position="21"/>
        <end position="388"/>
    </location>
</feature>
<comment type="caution">
    <text evidence="5">The sequence shown here is derived from an EMBL/GenBank/DDBJ whole genome shotgun (WGS) entry which is preliminary data.</text>
</comment>
<dbReference type="SUPFAM" id="SSF53822">
    <property type="entry name" value="Periplasmic binding protein-like I"/>
    <property type="match status" value="1"/>
</dbReference>
<reference evidence="5 6" key="1">
    <citation type="submission" date="2020-04" db="EMBL/GenBank/DDBJ databases">
        <authorList>
            <person name="Klaysubun C."/>
            <person name="Duangmal K."/>
            <person name="Lipun K."/>
        </authorList>
    </citation>
    <scope>NUCLEOTIDE SEQUENCE [LARGE SCALE GENOMIC DNA]</scope>
    <source>
        <strain evidence="5 6">K10HN5</strain>
    </source>
</reference>
<dbReference type="EMBL" id="JAAXLA010000007">
    <property type="protein sequence ID" value="NMH96872.1"/>
    <property type="molecule type" value="Genomic_DNA"/>
</dbReference>
<dbReference type="PANTHER" id="PTHR47151:SF2">
    <property type="entry name" value="AMINO ACID BINDING PROTEIN"/>
    <property type="match status" value="1"/>
</dbReference>
<gene>
    <name evidence="5" type="ORF">HF526_06010</name>
</gene>
<dbReference type="CDD" id="cd06342">
    <property type="entry name" value="PBP1_ABC_LIVBP-like"/>
    <property type="match status" value="1"/>
</dbReference>